<dbReference type="FunFam" id="3.30.1360.40:FF:000001">
    <property type="entry name" value="Ribosome-recycling factor"/>
    <property type="match status" value="1"/>
</dbReference>
<name>A0A2M6K9B2_9BACT</name>
<dbReference type="AlphaFoldDB" id="A0A2M6K9B2"/>
<evidence type="ECO:0000256" key="2">
    <source>
        <dbReference type="ARBA" id="ARBA00022917"/>
    </source>
</evidence>
<dbReference type="InterPro" id="IPR036191">
    <property type="entry name" value="RRF_sf"/>
</dbReference>
<proteinExistence type="inferred from homology"/>
<keyword evidence="2" id="KW-0648">Protein biosynthesis</keyword>
<evidence type="ECO:0000259" key="3">
    <source>
        <dbReference type="Pfam" id="PF01765"/>
    </source>
</evidence>
<dbReference type="Gene3D" id="3.30.1360.40">
    <property type="match status" value="1"/>
</dbReference>
<dbReference type="PANTHER" id="PTHR20982:SF3">
    <property type="entry name" value="MITOCHONDRIAL RIBOSOME RECYCLING FACTOR PSEUDO 1"/>
    <property type="match status" value="1"/>
</dbReference>
<feature type="domain" description="Ribosome recycling factor" evidence="3">
    <location>
        <begin position="19"/>
        <end position="183"/>
    </location>
</feature>
<comment type="similarity">
    <text evidence="1">Belongs to the RRF family.</text>
</comment>
<dbReference type="Pfam" id="PF01765">
    <property type="entry name" value="RRF"/>
    <property type="match status" value="1"/>
</dbReference>
<dbReference type="GO" id="GO:0043023">
    <property type="term" value="F:ribosomal large subunit binding"/>
    <property type="evidence" value="ECO:0007669"/>
    <property type="project" value="TreeGrafter"/>
</dbReference>
<comment type="caution">
    <text evidence="4">The sequence shown here is derived from an EMBL/GenBank/DDBJ whole genome shotgun (WGS) entry which is preliminary data.</text>
</comment>
<evidence type="ECO:0000313" key="5">
    <source>
        <dbReference type="Proteomes" id="UP000230869"/>
    </source>
</evidence>
<dbReference type="EMBL" id="PCWW01000032">
    <property type="protein sequence ID" value="PIR13526.1"/>
    <property type="molecule type" value="Genomic_DNA"/>
</dbReference>
<sequence>MHDLILSFKTNAEKHISNLREELKGIRTGRAQTGMIEGMQIEAYGGTKMKLIELSSIMTESTDALIITPFDPSTVTNIEKGILASPLGMSPQTEGNRIIVRIPPLSEDQRTKYVKLVSQMIEQARNQVRYERDTIRKKIKHQEDAKELTEDDRYRLEKEIDELTGKLNSELQIIKDNKEQEIMEV</sequence>
<evidence type="ECO:0000256" key="1">
    <source>
        <dbReference type="ARBA" id="ARBA00005912"/>
    </source>
</evidence>
<dbReference type="InterPro" id="IPR023584">
    <property type="entry name" value="Ribosome_recyc_fac_dom"/>
</dbReference>
<dbReference type="SUPFAM" id="SSF55194">
    <property type="entry name" value="Ribosome recycling factor, RRF"/>
    <property type="match status" value="1"/>
</dbReference>
<dbReference type="Proteomes" id="UP000230869">
    <property type="component" value="Unassembled WGS sequence"/>
</dbReference>
<dbReference type="GO" id="GO:0006412">
    <property type="term" value="P:translation"/>
    <property type="evidence" value="ECO:0007669"/>
    <property type="project" value="UniProtKB-KW"/>
</dbReference>
<gene>
    <name evidence="4" type="ORF">COV49_01905</name>
</gene>
<dbReference type="Gene3D" id="1.10.132.20">
    <property type="entry name" value="Ribosome-recycling factor"/>
    <property type="match status" value="1"/>
</dbReference>
<protein>
    <submittedName>
        <fullName evidence="4">Ribosome recycling factor</fullName>
    </submittedName>
</protein>
<accession>A0A2M6K9B2</accession>
<reference evidence="4 5" key="1">
    <citation type="submission" date="2017-09" db="EMBL/GenBank/DDBJ databases">
        <title>Depth-based differentiation of microbial function through sediment-hosted aquifers and enrichment of novel symbionts in the deep terrestrial subsurface.</title>
        <authorList>
            <person name="Probst A.J."/>
            <person name="Ladd B."/>
            <person name="Jarett J.K."/>
            <person name="Geller-Mcgrath D.E."/>
            <person name="Sieber C.M."/>
            <person name="Emerson J.B."/>
            <person name="Anantharaman K."/>
            <person name="Thomas B.C."/>
            <person name="Malmstrom R."/>
            <person name="Stieglmeier M."/>
            <person name="Klingl A."/>
            <person name="Woyke T."/>
            <person name="Ryan C.M."/>
            <person name="Banfield J.F."/>
        </authorList>
    </citation>
    <scope>NUCLEOTIDE SEQUENCE [LARGE SCALE GENOMIC DNA]</scope>
    <source>
        <strain evidence="4">CG11_big_fil_rev_8_21_14_0_20_39_10</strain>
    </source>
</reference>
<organism evidence="4 5">
    <name type="scientific">Candidatus Falkowbacteria bacterium CG11_big_fil_rev_8_21_14_0_20_39_10</name>
    <dbReference type="NCBI Taxonomy" id="1974570"/>
    <lineage>
        <taxon>Bacteria</taxon>
        <taxon>Candidatus Falkowiibacteriota</taxon>
    </lineage>
</organism>
<evidence type="ECO:0000313" key="4">
    <source>
        <dbReference type="EMBL" id="PIR13526.1"/>
    </source>
</evidence>
<dbReference type="InterPro" id="IPR002661">
    <property type="entry name" value="Ribosome_recyc_fac"/>
</dbReference>
<dbReference type="PANTHER" id="PTHR20982">
    <property type="entry name" value="RIBOSOME RECYCLING FACTOR"/>
    <property type="match status" value="1"/>
</dbReference>